<name>A0AAE4WGF3_AGRVI</name>
<dbReference type="AlphaFoldDB" id="A0AAE4WGF3"/>
<gene>
    <name evidence="2" type="ORF">BBI04_022665</name>
    <name evidence="3" type="ORF">GOZ95_24675</name>
</gene>
<keyword evidence="1" id="KW-1133">Transmembrane helix</keyword>
<reference evidence="2 4" key="1">
    <citation type="submission" date="2019-11" db="EMBL/GenBank/DDBJ databases">
        <title>Whole-genome sequencing of Allorhizobium vitis.</title>
        <authorList>
            <person name="Gan H.M."/>
            <person name="Savka M.A."/>
        </authorList>
    </citation>
    <scope>NUCLEOTIDE SEQUENCE [LARGE SCALE GENOMIC DNA]</scope>
    <source>
        <strain evidence="2 4">AB4</strain>
    </source>
</reference>
<dbReference type="Proteomes" id="UP000436692">
    <property type="component" value="Unassembled WGS sequence"/>
</dbReference>
<proteinExistence type="predicted"/>
<protein>
    <submittedName>
        <fullName evidence="3">Uncharacterized protein</fullName>
    </submittedName>
</protein>
<feature type="transmembrane region" description="Helical" evidence="1">
    <location>
        <begin position="122"/>
        <end position="140"/>
    </location>
</feature>
<evidence type="ECO:0000313" key="2">
    <source>
        <dbReference type="EMBL" id="MUP07599.1"/>
    </source>
</evidence>
<sequence length="145" mass="15582">MLDRRKWTTSALLLTTTGVIVVGIGIYFVLFRPPLLPEDVRYMQLTEGDLTVLGPNLRDWLGRVFAVLGGFAMATGILMITLAATAFCSREPIAVSGAILGGAVSIGTMTAVNFAINSDFRWALLGLFAIWAASLIAYWLEGAKA</sequence>
<dbReference type="EMBL" id="MBEV02000017">
    <property type="protein sequence ID" value="MUP07599.1"/>
    <property type="molecule type" value="Genomic_DNA"/>
</dbReference>
<feature type="transmembrane region" description="Helical" evidence="1">
    <location>
        <begin position="60"/>
        <end position="86"/>
    </location>
</feature>
<evidence type="ECO:0000313" key="3">
    <source>
        <dbReference type="EMBL" id="MUZ60626.1"/>
    </source>
</evidence>
<evidence type="ECO:0000256" key="1">
    <source>
        <dbReference type="SAM" id="Phobius"/>
    </source>
</evidence>
<keyword evidence="1" id="KW-0472">Membrane</keyword>
<organism evidence="3 5">
    <name type="scientific">Agrobacterium vitis</name>
    <name type="common">Rhizobium vitis</name>
    <dbReference type="NCBI Taxonomy" id="373"/>
    <lineage>
        <taxon>Bacteria</taxon>
        <taxon>Pseudomonadati</taxon>
        <taxon>Pseudomonadota</taxon>
        <taxon>Alphaproteobacteria</taxon>
        <taxon>Hyphomicrobiales</taxon>
        <taxon>Rhizobiaceae</taxon>
        <taxon>Rhizobium/Agrobacterium group</taxon>
        <taxon>Agrobacterium</taxon>
    </lineage>
</organism>
<evidence type="ECO:0000313" key="4">
    <source>
        <dbReference type="Proteomes" id="UP000175993"/>
    </source>
</evidence>
<evidence type="ECO:0000313" key="5">
    <source>
        <dbReference type="Proteomes" id="UP000436692"/>
    </source>
</evidence>
<dbReference type="EMBL" id="WPHM01000018">
    <property type="protein sequence ID" value="MUZ60626.1"/>
    <property type="molecule type" value="Genomic_DNA"/>
</dbReference>
<comment type="caution">
    <text evidence="3">The sequence shown here is derived from an EMBL/GenBank/DDBJ whole genome shotgun (WGS) entry which is preliminary data.</text>
</comment>
<feature type="transmembrane region" description="Helical" evidence="1">
    <location>
        <begin position="12"/>
        <end position="31"/>
    </location>
</feature>
<dbReference type="Proteomes" id="UP000175993">
    <property type="component" value="Unassembled WGS sequence"/>
</dbReference>
<reference evidence="3 5" key="2">
    <citation type="submission" date="2019-12" db="EMBL/GenBank/DDBJ databases">
        <title>Whole-genome sequencing of Allorhizobium vitis.</title>
        <authorList>
            <person name="Gan H.M."/>
            <person name="Szegedi E."/>
            <person name="Burr T."/>
            <person name="Savka M.A."/>
        </authorList>
    </citation>
    <scope>NUCLEOTIDE SEQUENCE [LARGE SCALE GENOMIC DNA]</scope>
    <source>
        <strain evidence="3 5">CG989</strain>
    </source>
</reference>
<feature type="transmembrane region" description="Helical" evidence="1">
    <location>
        <begin position="93"/>
        <end position="116"/>
    </location>
</feature>
<keyword evidence="1" id="KW-0812">Transmembrane</keyword>
<accession>A0AAE4WGF3</accession>